<evidence type="ECO:0000313" key="3">
    <source>
        <dbReference type="EMBL" id="ACB94670.1"/>
    </source>
</evidence>
<organism evidence="3 4">
    <name type="scientific">Beijerinckia indica subsp. indica (strain ATCC 9039 / DSM 1715 / NCIMB 8712)</name>
    <dbReference type="NCBI Taxonomy" id="395963"/>
    <lineage>
        <taxon>Bacteria</taxon>
        <taxon>Pseudomonadati</taxon>
        <taxon>Pseudomonadota</taxon>
        <taxon>Alphaproteobacteria</taxon>
        <taxon>Hyphomicrobiales</taxon>
        <taxon>Beijerinckiaceae</taxon>
        <taxon>Beijerinckia</taxon>
    </lineage>
</organism>
<keyword evidence="1" id="KW-0285">Flavoprotein</keyword>
<dbReference type="PROSITE" id="PS51387">
    <property type="entry name" value="FAD_PCMH"/>
    <property type="match status" value="1"/>
</dbReference>
<accession>B2II87</accession>
<dbReference type="InterPro" id="IPR010031">
    <property type="entry name" value="FAD_lactone_oxidase-like"/>
</dbReference>
<keyword evidence="1" id="KW-0274">FAD</keyword>
<evidence type="ECO:0000259" key="2">
    <source>
        <dbReference type="PROSITE" id="PS51387"/>
    </source>
</evidence>
<dbReference type="AlphaFoldDB" id="B2II87"/>
<dbReference type="InterPro" id="IPR016169">
    <property type="entry name" value="FAD-bd_PCMH_sub2"/>
</dbReference>
<protein>
    <submittedName>
        <fullName evidence="3">FAD linked oxidase domain protein</fullName>
    </submittedName>
</protein>
<dbReference type="RefSeq" id="WP_012384027.1">
    <property type="nucleotide sequence ID" value="NC_010581.1"/>
</dbReference>
<evidence type="ECO:0000256" key="1">
    <source>
        <dbReference type="ARBA" id="ARBA00022827"/>
    </source>
</evidence>
<dbReference type="PANTHER" id="PTHR43762">
    <property type="entry name" value="L-GULONOLACTONE OXIDASE"/>
    <property type="match status" value="1"/>
</dbReference>
<dbReference type="InterPro" id="IPR006094">
    <property type="entry name" value="Oxid_FAD_bind_N"/>
</dbReference>
<dbReference type="GO" id="GO:0016899">
    <property type="term" value="F:oxidoreductase activity, acting on the CH-OH group of donors, oxygen as acceptor"/>
    <property type="evidence" value="ECO:0007669"/>
    <property type="project" value="InterPro"/>
</dbReference>
<evidence type="ECO:0000313" key="4">
    <source>
        <dbReference type="Proteomes" id="UP000001695"/>
    </source>
</evidence>
<dbReference type="HOGENOM" id="CLU_032465_0_0_5"/>
<proteinExistence type="predicted"/>
<dbReference type="SUPFAM" id="SSF56176">
    <property type="entry name" value="FAD-binding/transporter-associated domain-like"/>
    <property type="match status" value="1"/>
</dbReference>
<dbReference type="GO" id="GO:0071949">
    <property type="term" value="F:FAD binding"/>
    <property type="evidence" value="ECO:0007669"/>
    <property type="project" value="InterPro"/>
</dbReference>
<dbReference type="STRING" id="395963.Bind_1027"/>
<dbReference type="EMBL" id="CP001016">
    <property type="protein sequence ID" value="ACB94670.1"/>
    <property type="molecule type" value="Genomic_DNA"/>
</dbReference>
<dbReference type="KEGG" id="bid:Bind_1027"/>
<reference evidence="3 4" key="2">
    <citation type="journal article" date="2010" name="J. Bacteriol.">
        <title>Complete genome sequence of Beijerinckia indica subsp. indica.</title>
        <authorList>
            <person name="Tamas I."/>
            <person name="Dedysh S.N."/>
            <person name="Liesack W."/>
            <person name="Stott M.B."/>
            <person name="Alam M."/>
            <person name="Murrell J.C."/>
            <person name="Dunfield P.F."/>
        </authorList>
    </citation>
    <scope>NUCLEOTIDE SEQUENCE [LARGE SCALE GENOMIC DNA]</scope>
    <source>
        <strain evidence="4">ATCC 9039 / DSM 1715 / NCIMB 8712</strain>
    </source>
</reference>
<keyword evidence="4" id="KW-1185">Reference proteome</keyword>
<dbReference type="Proteomes" id="UP000001695">
    <property type="component" value="Chromosome"/>
</dbReference>
<dbReference type="InterPro" id="IPR016166">
    <property type="entry name" value="FAD-bd_PCMH"/>
</dbReference>
<feature type="domain" description="FAD-binding PCMH-type" evidence="2">
    <location>
        <begin position="9"/>
        <end position="176"/>
    </location>
</feature>
<reference evidence="4" key="1">
    <citation type="submission" date="2008-03" db="EMBL/GenBank/DDBJ databases">
        <title>Complete sequence of chromosome of Beijerinckia indica subsp. indica ATCC 9039.</title>
        <authorList>
            <consortium name="US DOE Joint Genome Institute"/>
            <person name="Copeland A."/>
            <person name="Lucas S."/>
            <person name="Lapidus A."/>
            <person name="Glavina del Rio T."/>
            <person name="Dalin E."/>
            <person name="Tice H."/>
            <person name="Bruce D."/>
            <person name="Goodwin L."/>
            <person name="Pitluck S."/>
            <person name="LaButti K."/>
            <person name="Schmutz J."/>
            <person name="Larimer F."/>
            <person name="Land M."/>
            <person name="Hauser L."/>
            <person name="Kyrpides N."/>
            <person name="Mikhailova N."/>
            <person name="Dunfield P.F."/>
            <person name="Dedysh S.N."/>
            <person name="Liesack W."/>
            <person name="Saw J.H."/>
            <person name="Alam M."/>
            <person name="Chen Y."/>
            <person name="Murrell J.C."/>
            <person name="Richardson P."/>
        </authorList>
    </citation>
    <scope>NUCLEOTIDE SEQUENCE [LARGE SCALE GENOMIC DNA]</scope>
    <source>
        <strain evidence="4">ATCC 9039 / DSM 1715 / NCIMB 8712</strain>
    </source>
</reference>
<dbReference type="Gene3D" id="3.30.465.10">
    <property type="match status" value="1"/>
</dbReference>
<dbReference type="eggNOG" id="COG0277">
    <property type="taxonomic scope" value="Bacteria"/>
</dbReference>
<gene>
    <name evidence="3" type="ordered locus">Bind_1027</name>
</gene>
<dbReference type="InterPro" id="IPR036318">
    <property type="entry name" value="FAD-bd_PCMH-like_sf"/>
</dbReference>
<name>B2II87_BEII9</name>
<dbReference type="Pfam" id="PF01565">
    <property type="entry name" value="FAD_binding_4"/>
    <property type="match status" value="1"/>
</dbReference>
<dbReference type="PANTHER" id="PTHR43762:SF1">
    <property type="entry name" value="D-ARABINONO-1,4-LACTONE OXIDASE"/>
    <property type="match status" value="1"/>
</dbReference>
<sequence length="444" mass="47665">MELSGWGRYPRFDSTVFAPANQTEVFSLQHKLSHYVARGNGRAYGDAAIGTMSSLSMLGLDRLGAFDPATGLLTVEAGTLLADIIETFLPKGYFPPVVPGTKFVTVGGMIAADVHGKNHHAAGSFGTHVISLRLALPSGEVAVCSRTENEDLFDATIGGMGLTGVILDATFRMMEVPSGWVQQETVVAKNLETALESLSSHEDATYCAAWIDCLATGKSLGRSLVYLGEHATPEAVDELKPGAPLFPTVGHEALGVPLDFPSFALNRLSVTAFNMLYFRKGALMAGVPYLSGIDPSFFPLDGVHDWNRIYGKRGFVQHQSVIPEEKAQSTLAEILRRIANRGNASFLAVLKKFGASSSGILSFPSPGYSLALDFSIDRGLFEFLDEIDKLVIAAGGRIYLAKDARQSAATFAAGYPGLERFREIRAKIGADTKLTSHLSERLGI</sequence>